<feature type="domain" description="ABC3 transporter permease C-terminal" evidence="8">
    <location>
        <begin position="271"/>
        <end position="395"/>
    </location>
</feature>
<evidence type="ECO:0000256" key="2">
    <source>
        <dbReference type="ARBA" id="ARBA00022475"/>
    </source>
</evidence>
<dbReference type="PANTHER" id="PTHR30572">
    <property type="entry name" value="MEMBRANE COMPONENT OF TRANSPORTER-RELATED"/>
    <property type="match status" value="1"/>
</dbReference>
<feature type="transmembrane region" description="Helical" evidence="7">
    <location>
        <begin position="267"/>
        <end position="293"/>
    </location>
</feature>
<organism evidence="10 11">
    <name type="scientific">Candidatus Giovannonibacteria bacterium GW2011_GWA2_53_7</name>
    <dbReference type="NCBI Taxonomy" id="1618650"/>
    <lineage>
        <taxon>Bacteria</taxon>
        <taxon>Candidatus Giovannoniibacteriota</taxon>
    </lineage>
</organism>
<evidence type="ECO:0000259" key="8">
    <source>
        <dbReference type="Pfam" id="PF02687"/>
    </source>
</evidence>
<accession>A0A0G1Y1K4</accession>
<keyword evidence="4 7" id="KW-1133">Transmembrane helix</keyword>
<evidence type="ECO:0000256" key="5">
    <source>
        <dbReference type="ARBA" id="ARBA00023136"/>
    </source>
</evidence>
<evidence type="ECO:0000259" key="9">
    <source>
        <dbReference type="Pfam" id="PF12704"/>
    </source>
</evidence>
<comment type="subcellular location">
    <subcellularLocation>
        <location evidence="1">Cell membrane</location>
        <topology evidence="1">Multi-pass membrane protein</topology>
    </subcellularLocation>
</comment>
<evidence type="ECO:0000256" key="6">
    <source>
        <dbReference type="ARBA" id="ARBA00038076"/>
    </source>
</evidence>
<dbReference type="EMBL" id="LCRM01000006">
    <property type="protein sequence ID" value="KKW37035.1"/>
    <property type="molecule type" value="Genomic_DNA"/>
</dbReference>
<feature type="domain" description="MacB-like periplasmic core" evidence="9">
    <location>
        <begin position="21"/>
        <end position="226"/>
    </location>
</feature>
<feature type="transmembrane region" description="Helical" evidence="7">
    <location>
        <begin position="21"/>
        <end position="45"/>
    </location>
</feature>
<name>A0A0G1Y1K4_9BACT</name>
<proteinExistence type="inferred from homology"/>
<comment type="similarity">
    <text evidence="6">Belongs to the ABC-4 integral membrane protein family.</text>
</comment>
<dbReference type="InterPro" id="IPR003838">
    <property type="entry name" value="ABC3_permease_C"/>
</dbReference>
<evidence type="ECO:0000256" key="1">
    <source>
        <dbReference type="ARBA" id="ARBA00004651"/>
    </source>
</evidence>
<dbReference type="Proteomes" id="UP000034290">
    <property type="component" value="Unassembled WGS sequence"/>
</dbReference>
<dbReference type="AlphaFoldDB" id="A0A0G1Y1K4"/>
<keyword evidence="2" id="KW-1003">Cell membrane</keyword>
<sequence>MRLQDIGMLSTRMFKTNPARTWLTIAGMGVGTGAVVTLVGLGFGLQNIILEQIVFGETLLSLSVNNPPSKAVQITTATLTDFKNIPNVKDVSPLASFPALVTMDGLTGNTFLQGVEPAYFRYTGAIASAGDLFKDGNEVKDKDGVIVTKAVLKLFGIKEPKSVLGKKVSFRIFVPKEGSTDSEEVDLGKEYKIVAVTNEENFIAAIIPLAELSSHVAVRTYDKAQVRVTKSDFLDVTQGEIVKRGFVVTALSKTVEQANKIFQGIQAVLAVFGGIALLVSAIGMFNTMTVTLLERTAEIGIMRTLGASSGDIKILFVSEAVIVGFLGGIMGIIFGGTIGFVLNTLMNVAASNFGGKSVALFAFPVPFLVFIATFSAVVGFLTGVFPARRAAALNPLDAIRYK</sequence>
<protein>
    <submittedName>
        <fullName evidence="10">ABC transporter, permease protein</fullName>
    </submittedName>
</protein>
<dbReference type="InterPro" id="IPR050250">
    <property type="entry name" value="Macrolide_Exporter_MacB"/>
</dbReference>
<evidence type="ECO:0000313" key="11">
    <source>
        <dbReference type="Proteomes" id="UP000034290"/>
    </source>
</evidence>
<dbReference type="PANTHER" id="PTHR30572:SF4">
    <property type="entry name" value="ABC TRANSPORTER PERMEASE YTRF"/>
    <property type="match status" value="1"/>
</dbReference>
<keyword evidence="3 7" id="KW-0812">Transmembrane</keyword>
<comment type="caution">
    <text evidence="10">The sequence shown here is derived from an EMBL/GenBank/DDBJ whole genome shotgun (WGS) entry which is preliminary data.</text>
</comment>
<keyword evidence="5 7" id="KW-0472">Membrane</keyword>
<evidence type="ECO:0000313" key="10">
    <source>
        <dbReference type="EMBL" id="KKW37035.1"/>
    </source>
</evidence>
<dbReference type="Pfam" id="PF02687">
    <property type="entry name" value="FtsX"/>
    <property type="match status" value="1"/>
</dbReference>
<gene>
    <name evidence="10" type="ORF">UY81_C0006G0009</name>
</gene>
<dbReference type="GO" id="GO:0005886">
    <property type="term" value="C:plasma membrane"/>
    <property type="evidence" value="ECO:0007669"/>
    <property type="project" value="UniProtKB-SubCell"/>
</dbReference>
<evidence type="ECO:0000256" key="7">
    <source>
        <dbReference type="SAM" id="Phobius"/>
    </source>
</evidence>
<evidence type="ECO:0000256" key="3">
    <source>
        <dbReference type="ARBA" id="ARBA00022692"/>
    </source>
</evidence>
<dbReference type="GO" id="GO:0022857">
    <property type="term" value="F:transmembrane transporter activity"/>
    <property type="evidence" value="ECO:0007669"/>
    <property type="project" value="TreeGrafter"/>
</dbReference>
<reference evidence="10 11" key="1">
    <citation type="journal article" date="2015" name="Nature">
        <title>rRNA introns, odd ribosomes, and small enigmatic genomes across a large radiation of phyla.</title>
        <authorList>
            <person name="Brown C.T."/>
            <person name="Hug L.A."/>
            <person name="Thomas B.C."/>
            <person name="Sharon I."/>
            <person name="Castelle C.J."/>
            <person name="Singh A."/>
            <person name="Wilkins M.J."/>
            <person name="Williams K.H."/>
            <person name="Banfield J.F."/>
        </authorList>
    </citation>
    <scope>NUCLEOTIDE SEQUENCE [LARGE SCALE GENOMIC DNA]</scope>
</reference>
<dbReference type="Pfam" id="PF12704">
    <property type="entry name" value="MacB_PCD"/>
    <property type="match status" value="1"/>
</dbReference>
<evidence type="ECO:0000256" key="4">
    <source>
        <dbReference type="ARBA" id="ARBA00022989"/>
    </source>
</evidence>
<feature type="transmembrane region" description="Helical" evidence="7">
    <location>
        <begin position="314"/>
        <end position="341"/>
    </location>
</feature>
<dbReference type="InterPro" id="IPR025857">
    <property type="entry name" value="MacB_PCD"/>
</dbReference>
<feature type="transmembrane region" description="Helical" evidence="7">
    <location>
        <begin position="361"/>
        <end position="385"/>
    </location>
</feature>